<dbReference type="OrthoDB" id="4771638at2"/>
<dbReference type="GO" id="GO:0006508">
    <property type="term" value="P:proteolysis"/>
    <property type="evidence" value="ECO:0007669"/>
    <property type="project" value="UniProtKB-KW"/>
</dbReference>
<dbReference type="HOGENOM" id="CLU_125941_0_0_11"/>
<evidence type="ECO:0000313" key="8">
    <source>
        <dbReference type="Proteomes" id="UP000029914"/>
    </source>
</evidence>
<feature type="chain" id="PRO_5001935830" description="NlpC/P60 domain-containing protein" evidence="5">
    <location>
        <begin position="26"/>
        <end position="183"/>
    </location>
</feature>
<dbReference type="GO" id="GO:0008234">
    <property type="term" value="F:cysteine-type peptidase activity"/>
    <property type="evidence" value="ECO:0007669"/>
    <property type="project" value="UniProtKB-KW"/>
</dbReference>
<evidence type="ECO:0000313" key="7">
    <source>
        <dbReference type="EMBL" id="AIT61109.1"/>
    </source>
</evidence>
<dbReference type="SUPFAM" id="SSF54001">
    <property type="entry name" value="Cysteine proteinases"/>
    <property type="match status" value="1"/>
</dbReference>
<comment type="similarity">
    <text evidence="1">Belongs to the peptidase C40 family.</text>
</comment>
<dbReference type="EMBL" id="CP006764">
    <property type="protein sequence ID" value="AIT61109.1"/>
    <property type="molecule type" value="Genomic_DNA"/>
</dbReference>
<feature type="domain" description="NlpC/P60" evidence="6">
    <location>
        <begin position="45"/>
        <end position="183"/>
    </location>
</feature>
<dbReference type="AlphaFoldDB" id="A0A097IG56"/>
<organism evidence="7 8">
    <name type="scientific">Corynebacterium doosanense CAU 212 = DSM 45436</name>
    <dbReference type="NCBI Taxonomy" id="558173"/>
    <lineage>
        <taxon>Bacteria</taxon>
        <taxon>Bacillati</taxon>
        <taxon>Actinomycetota</taxon>
        <taxon>Actinomycetes</taxon>
        <taxon>Mycobacteriales</taxon>
        <taxon>Corynebacteriaceae</taxon>
        <taxon>Corynebacterium</taxon>
    </lineage>
</organism>
<dbReference type="Proteomes" id="UP000029914">
    <property type="component" value="Chromosome"/>
</dbReference>
<dbReference type="InterPro" id="IPR038765">
    <property type="entry name" value="Papain-like_cys_pep_sf"/>
</dbReference>
<evidence type="ECO:0000256" key="3">
    <source>
        <dbReference type="ARBA" id="ARBA00022801"/>
    </source>
</evidence>
<sequence>MRRISATLAAVSVVSLFAGVSPAIAQTNLSSELFASAVAYEQPSKSGIEGVIARAESQIGTPYAWGGGDASGPTQGTRDGGIADSYGDYQLAGFDCSGLVKYAFAGAGVELPHYTGYQYLRGTPVPVSDMQRGDLIFYGTDGGSHVALYLGDGMMIEAPGSGDVVKKSPVRWTNLSANAVRLL</sequence>
<evidence type="ECO:0000256" key="2">
    <source>
        <dbReference type="ARBA" id="ARBA00022670"/>
    </source>
</evidence>
<evidence type="ECO:0000256" key="5">
    <source>
        <dbReference type="SAM" id="SignalP"/>
    </source>
</evidence>
<evidence type="ECO:0000259" key="6">
    <source>
        <dbReference type="PROSITE" id="PS51935"/>
    </source>
</evidence>
<dbReference type="eggNOG" id="COG0791">
    <property type="taxonomic scope" value="Bacteria"/>
</dbReference>
<keyword evidence="8" id="KW-1185">Reference proteome</keyword>
<dbReference type="PROSITE" id="PS51935">
    <property type="entry name" value="NLPC_P60"/>
    <property type="match status" value="1"/>
</dbReference>
<name>A0A097IG56_9CORY</name>
<gene>
    <name evidence="7" type="ORF">CDOO_07460</name>
</gene>
<dbReference type="Gene3D" id="3.90.1720.10">
    <property type="entry name" value="endopeptidase domain like (from Nostoc punctiforme)"/>
    <property type="match status" value="1"/>
</dbReference>
<keyword evidence="5" id="KW-0732">Signal</keyword>
<keyword evidence="4" id="KW-0788">Thiol protease</keyword>
<dbReference type="KEGG" id="cdo:CDOO_07460"/>
<dbReference type="InterPro" id="IPR000064">
    <property type="entry name" value="NLP_P60_dom"/>
</dbReference>
<dbReference type="Pfam" id="PF00877">
    <property type="entry name" value="NLPC_P60"/>
    <property type="match status" value="1"/>
</dbReference>
<dbReference type="STRING" id="558173.CDOO_07460"/>
<accession>A0A097IG56</accession>
<dbReference type="PANTHER" id="PTHR47359">
    <property type="entry name" value="PEPTIDOGLYCAN DL-ENDOPEPTIDASE CWLO"/>
    <property type="match status" value="1"/>
</dbReference>
<keyword evidence="3" id="KW-0378">Hydrolase</keyword>
<keyword evidence="2" id="KW-0645">Protease</keyword>
<protein>
    <recommendedName>
        <fullName evidence="6">NlpC/P60 domain-containing protein</fullName>
    </recommendedName>
</protein>
<proteinExistence type="inferred from homology"/>
<evidence type="ECO:0000256" key="1">
    <source>
        <dbReference type="ARBA" id="ARBA00007074"/>
    </source>
</evidence>
<feature type="signal peptide" evidence="5">
    <location>
        <begin position="1"/>
        <end position="25"/>
    </location>
</feature>
<dbReference type="InterPro" id="IPR051794">
    <property type="entry name" value="PG_Endopeptidase_C40"/>
</dbReference>
<evidence type="ECO:0000256" key="4">
    <source>
        <dbReference type="ARBA" id="ARBA00022807"/>
    </source>
</evidence>
<dbReference type="PANTHER" id="PTHR47359:SF3">
    <property type="entry name" value="NLP_P60 DOMAIN-CONTAINING PROTEIN-RELATED"/>
    <property type="match status" value="1"/>
</dbReference>
<reference evidence="7 8" key="1">
    <citation type="submission" date="2013-09" db="EMBL/GenBank/DDBJ databases">
        <title>Complete genome sequence of Corynebacterium doosanense CAU 212(T) (=DSM 45436(T)), isolated from activated sludge.</title>
        <authorList>
            <person name="Schaffert L."/>
            <person name="Albersmeier A."/>
            <person name="Kalinowski J."/>
            <person name="Ruckert C."/>
        </authorList>
    </citation>
    <scope>NUCLEOTIDE SEQUENCE [LARGE SCALE GENOMIC DNA]</scope>
    <source>
        <strain evidence="7 8">CAU 212</strain>
    </source>
</reference>